<gene>
    <name evidence="1" type="ordered locus">Metev_0655</name>
</gene>
<keyword evidence="2" id="KW-1185">Reference proteome</keyword>
<evidence type="ECO:0000313" key="1">
    <source>
        <dbReference type="EMBL" id="ADI73561.1"/>
    </source>
</evidence>
<sequence length="64" mass="7249">MKGRNIMCCPVCSSCEVRFRTRSRDYKCYSCHWTGKQPDSKVSKFQLDKGAAVQISGTNQEVAQ</sequence>
<dbReference type="GeneID" id="9346277"/>
<protein>
    <submittedName>
        <fullName evidence="1">Uncharacterized protein</fullName>
    </submittedName>
</protein>
<evidence type="ECO:0000313" key="2">
    <source>
        <dbReference type="Proteomes" id="UP000000391"/>
    </source>
</evidence>
<organism evidence="1 2">
    <name type="scientific">Methanohalobium evestigatum (strain ATCC BAA-1072 / DSM 3721 / NBRC 107634 / OCM 161 / Z-7303)</name>
    <dbReference type="NCBI Taxonomy" id="644295"/>
    <lineage>
        <taxon>Archaea</taxon>
        <taxon>Methanobacteriati</taxon>
        <taxon>Methanobacteriota</taxon>
        <taxon>Stenosarchaea group</taxon>
        <taxon>Methanomicrobia</taxon>
        <taxon>Methanosarcinales</taxon>
        <taxon>Methanosarcinaceae</taxon>
        <taxon>Methanohalobium</taxon>
    </lineage>
</organism>
<dbReference type="STRING" id="644295.Metev_0655"/>
<reference evidence="1 2" key="1">
    <citation type="submission" date="2010-06" db="EMBL/GenBank/DDBJ databases">
        <title>Complete sequence chromosome of Methanohalobium evestigatum Z-7303.</title>
        <authorList>
            <consortium name="US DOE Joint Genome Institute"/>
            <person name="Lucas S."/>
            <person name="Copeland A."/>
            <person name="Lapidus A."/>
            <person name="Cheng J.-F."/>
            <person name="Bruce D."/>
            <person name="Goodwin L."/>
            <person name="Pitluck S."/>
            <person name="Saunders E."/>
            <person name="Detter J.C."/>
            <person name="Han C."/>
            <person name="Tapia R."/>
            <person name="Land M."/>
            <person name="Hauser L."/>
            <person name="Kyrpides N."/>
            <person name="Mikhailova N."/>
            <person name="Sieprawska-Lupa M."/>
            <person name="Whitman W.B."/>
            <person name="Anderson I."/>
            <person name="Woyke T."/>
        </authorList>
    </citation>
    <scope>NUCLEOTIDE SEQUENCE [LARGE SCALE GENOMIC DNA]</scope>
    <source>
        <strain evidence="2">ATCC BAA-1072 / DSM 3721 / NBRC 107634 / OCM 161 / Z-7303</strain>
    </source>
</reference>
<dbReference type="Proteomes" id="UP000000391">
    <property type="component" value="Chromosome"/>
</dbReference>
<name>D7E6T7_METEZ</name>
<dbReference type="EMBL" id="CP002069">
    <property type="protein sequence ID" value="ADI73561.1"/>
    <property type="molecule type" value="Genomic_DNA"/>
</dbReference>
<proteinExistence type="predicted"/>
<dbReference type="KEGG" id="mev:Metev_0655"/>
<accession>D7E6T7</accession>
<dbReference type="HOGENOM" id="CLU_2949287_0_0_2"/>
<dbReference type="RefSeq" id="WP_013194129.1">
    <property type="nucleotide sequence ID" value="NC_014253.1"/>
</dbReference>
<dbReference type="AlphaFoldDB" id="D7E6T7"/>